<organism evidence="1 2">
    <name type="scientific">Diversispora epigaea</name>
    <dbReference type="NCBI Taxonomy" id="1348612"/>
    <lineage>
        <taxon>Eukaryota</taxon>
        <taxon>Fungi</taxon>
        <taxon>Fungi incertae sedis</taxon>
        <taxon>Mucoromycota</taxon>
        <taxon>Glomeromycotina</taxon>
        <taxon>Glomeromycetes</taxon>
        <taxon>Diversisporales</taxon>
        <taxon>Diversisporaceae</taxon>
        <taxon>Diversispora</taxon>
    </lineage>
</organism>
<evidence type="ECO:0000313" key="2">
    <source>
        <dbReference type="Proteomes" id="UP000266861"/>
    </source>
</evidence>
<accession>A0A397GES3</accession>
<protein>
    <submittedName>
        <fullName evidence="1">Uncharacterized protein</fullName>
    </submittedName>
</protein>
<reference evidence="1 2" key="1">
    <citation type="submission" date="2018-08" db="EMBL/GenBank/DDBJ databases">
        <title>Genome and evolution of the arbuscular mycorrhizal fungus Diversispora epigaea (formerly Glomus versiforme) and its bacterial endosymbionts.</title>
        <authorList>
            <person name="Sun X."/>
            <person name="Fei Z."/>
            <person name="Harrison M."/>
        </authorList>
    </citation>
    <scope>NUCLEOTIDE SEQUENCE [LARGE SCALE GENOMIC DNA]</scope>
    <source>
        <strain evidence="1 2">IT104</strain>
    </source>
</reference>
<name>A0A397GES3_9GLOM</name>
<gene>
    <name evidence="1" type="ORF">Glove_557g23</name>
</gene>
<proteinExistence type="predicted"/>
<keyword evidence="2" id="KW-1185">Reference proteome</keyword>
<sequence length="49" mass="5454">MPYSGLGHKKVGYICYDKICYKKIILVMGVVEILEKGGAHCKAIDIIQL</sequence>
<evidence type="ECO:0000313" key="1">
    <source>
        <dbReference type="EMBL" id="RHZ48168.1"/>
    </source>
</evidence>
<dbReference type="Proteomes" id="UP000266861">
    <property type="component" value="Unassembled WGS sequence"/>
</dbReference>
<comment type="caution">
    <text evidence="1">The sequence shown here is derived from an EMBL/GenBank/DDBJ whole genome shotgun (WGS) entry which is preliminary data.</text>
</comment>
<dbReference type="EMBL" id="PQFF01000474">
    <property type="protein sequence ID" value="RHZ48168.1"/>
    <property type="molecule type" value="Genomic_DNA"/>
</dbReference>
<dbReference type="AlphaFoldDB" id="A0A397GES3"/>